<protein>
    <submittedName>
        <fullName evidence="2">Uncharacterized protein</fullName>
    </submittedName>
</protein>
<feature type="compositionally biased region" description="Polar residues" evidence="1">
    <location>
        <begin position="184"/>
        <end position="217"/>
    </location>
</feature>
<sequence length="223" mass="25123">MRGDIELFRLSVTLFFVVPGYQCLRRNLLQTSIESPFLPDVLASQNGQWSCVGNTCQRKTVSYDDMWLFYKMFYNPPPPPSPPPPEKELVIKRVYGCHDDDDDPIYCSAVDRRIKAAMSNIEYLSQTSAVRRVPSLHRSSPPPNFSDQLQRNVRMDSQVATPSESLLRDVQGDIAAQARRTNAMISPMDTQSQGGSGRENPTLSFTVRVPETNQRENSPPGRA</sequence>
<reference evidence="2" key="1">
    <citation type="submission" date="2014-05" db="EMBL/GenBank/DDBJ databases">
        <title>The transcriptome of the halophilic microalga Tetraselmis sp. GSL018 isolated from the Great Salt Lake, Utah.</title>
        <authorList>
            <person name="Jinkerson R.E."/>
            <person name="D'Adamo S."/>
            <person name="Posewitz M.C."/>
        </authorList>
    </citation>
    <scope>NUCLEOTIDE SEQUENCE</scope>
    <source>
        <strain evidence="2">GSL018</strain>
    </source>
</reference>
<evidence type="ECO:0000313" key="2">
    <source>
        <dbReference type="EMBL" id="JAC65540.1"/>
    </source>
</evidence>
<proteinExistence type="predicted"/>
<gene>
    <name evidence="2" type="ORF">TSPGSL018_15803</name>
</gene>
<accession>A0A061R4D4</accession>
<name>A0A061R4D4_9CHLO</name>
<feature type="region of interest" description="Disordered" evidence="1">
    <location>
        <begin position="184"/>
        <end position="223"/>
    </location>
</feature>
<dbReference type="EMBL" id="GBEZ01021191">
    <property type="protein sequence ID" value="JAC65540.1"/>
    <property type="molecule type" value="Transcribed_RNA"/>
</dbReference>
<organism evidence="2">
    <name type="scientific">Tetraselmis sp. GSL018</name>
    <dbReference type="NCBI Taxonomy" id="582737"/>
    <lineage>
        <taxon>Eukaryota</taxon>
        <taxon>Viridiplantae</taxon>
        <taxon>Chlorophyta</taxon>
        <taxon>core chlorophytes</taxon>
        <taxon>Chlorodendrophyceae</taxon>
        <taxon>Chlorodendrales</taxon>
        <taxon>Chlorodendraceae</taxon>
        <taxon>Tetraselmis</taxon>
    </lineage>
</organism>
<dbReference type="AlphaFoldDB" id="A0A061R4D4"/>
<evidence type="ECO:0000256" key="1">
    <source>
        <dbReference type="SAM" id="MobiDB-lite"/>
    </source>
</evidence>